<dbReference type="Pfam" id="PF17766">
    <property type="entry name" value="fn3_6"/>
    <property type="match status" value="1"/>
</dbReference>
<dbReference type="CDD" id="cd02120">
    <property type="entry name" value="PA_subtilisin_like"/>
    <property type="match status" value="1"/>
</dbReference>
<dbReference type="PROSITE" id="PS00138">
    <property type="entry name" value="SUBTILASE_SER"/>
    <property type="match status" value="1"/>
</dbReference>
<keyword evidence="4 11" id="KW-0732">Signal</keyword>
<dbReference type="Gene3D" id="3.50.30.30">
    <property type="match status" value="1"/>
</dbReference>
<dbReference type="InterPro" id="IPR015500">
    <property type="entry name" value="Peptidase_S8_subtilisin-rel"/>
</dbReference>
<feature type="domain" description="PA" evidence="13">
    <location>
        <begin position="374"/>
        <end position="460"/>
    </location>
</feature>
<dbReference type="FunFam" id="3.50.30.30:FF:000005">
    <property type="entry name" value="subtilisin-like protease SBT1.5"/>
    <property type="match status" value="1"/>
</dbReference>
<keyword evidence="3 9" id="KW-0645">Protease</keyword>
<evidence type="ECO:0000256" key="4">
    <source>
        <dbReference type="ARBA" id="ARBA00022729"/>
    </source>
</evidence>
<dbReference type="Pfam" id="PF05922">
    <property type="entry name" value="Inhibitor_I9"/>
    <property type="match status" value="1"/>
</dbReference>
<evidence type="ECO:0000256" key="6">
    <source>
        <dbReference type="ARBA" id="ARBA00022825"/>
    </source>
</evidence>
<feature type="active site" description="Charge relay system" evidence="8 9">
    <location>
        <position position="157"/>
    </location>
</feature>
<dbReference type="InterPro" id="IPR023828">
    <property type="entry name" value="Peptidase_S8_Ser-AS"/>
</dbReference>
<keyword evidence="5 9" id="KW-0378">Hydrolase</keyword>
<feature type="domain" description="Inhibitor I9" evidence="14">
    <location>
        <begin position="45"/>
        <end position="116"/>
    </location>
</feature>
<dbReference type="CDD" id="cd04852">
    <property type="entry name" value="Peptidases_S8_3"/>
    <property type="match status" value="1"/>
</dbReference>
<dbReference type="InterPro" id="IPR010259">
    <property type="entry name" value="S8pro/Inhibitor_I9"/>
</dbReference>
<comment type="similarity">
    <text evidence="2 9 10">Belongs to the peptidase S8 family.</text>
</comment>
<evidence type="ECO:0000256" key="10">
    <source>
        <dbReference type="RuleBase" id="RU003355"/>
    </source>
</evidence>
<evidence type="ECO:0000256" key="1">
    <source>
        <dbReference type="ARBA" id="ARBA00004613"/>
    </source>
</evidence>
<dbReference type="PROSITE" id="PS51892">
    <property type="entry name" value="SUBTILASE"/>
    <property type="match status" value="1"/>
</dbReference>
<evidence type="ECO:0000256" key="9">
    <source>
        <dbReference type="PROSITE-ProRule" id="PRU01240"/>
    </source>
</evidence>
<protein>
    <recommendedName>
        <fullName evidence="18">Subtilisin-like protease SBT1.2</fullName>
    </recommendedName>
</protein>
<gene>
    <name evidence="16" type="ORF">HPP92_022069</name>
</gene>
<evidence type="ECO:0000256" key="11">
    <source>
        <dbReference type="SAM" id="SignalP"/>
    </source>
</evidence>
<dbReference type="SUPFAM" id="SSF52743">
    <property type="entry name" value="Subtilisin-like"/>
    <property type="match status" value="1"/>
</dbReference>
<dbReference type="GO" id="GO:0004252">
    <property type="term" value="F:serine-type endopeptidase activity"/>
    <property type="evidence" value="ECO:0007669"/>
    <property type="project" value="UniProtKB-UniRule"/>
</dbReference>
<dbReference type="InterPro" id="IPR023827">
    <property type="entry name" value="Peptidase_S8_Asp-AS"/>
</dbReference>
<dbReference type="Gene3D" id="2.60.40.2310">
    <property type="match status" value="1"/>
</dbReference>
<evidence type="ECO:0000259" key="15">
    <source>
        <dbReference type="Pfam" id="PF17766"/>
    </source>
</evidence>
<dbReference type="PANTHER" id="PTHR10795">
    <property type="entry name" value="PROPROTEIN CONVERTASE SUBTILISIN/KEXIN"/>
    <property type="match status" value="1"/>
</dbReference>
<dbReference type="InterPro" id="IPR036852">
    <property type="entry name" value="Peptidase_S8/S53_dom_sf"/>
</dbReference>
<feature type="active site" description="Charge relay system" evidence="8 9">
    <location>
        <position position="543"/>
    </location>
</feature>
<evidence type="ECO:0000313" key="17">
    <source>
        <dbReference type="Proteomes" id="UP000639772"/>
    </source>
</evidence>
<dbReference type="InterPro" id="IPR041469">
    <property type="entry name" value="Subtilisin-like_FN3"/>
</dbReference>
<dbReference type="GO" id="GO:0006508">
    <property type="term" value="P:proteolysis"/>
    <property type="evidence" value="ECO:0007669"/>
    <property type="project" value="UniProtKB-KW"/>
</dbReference>
<dbReference type="AlphaFoldDB" id="A0A835PV09"/>
<comment type="caution">
    <text evidence="16">The sequence shown here is derived from an EMBL/GenBank/DDBJ whole genome shotgun (WGS) entry which is preliminary data.</text>
</comment>
<evidence type="ECO:0008006" key="18">
    <source>
        <dbReference type="Google" id="ProtNLM"/>
    </source>
</evidence>
<dbReference type="InterPro" id="IPR045051">
    <property type="entry name" value="SBT"/>
</dbReference>
<evidence type="ECO:0000256" key="2">
    <source>
        <dbReference type="ARBA" id="ARBA00011073"/>
    </source>
</evidence>
<dbReference type="Gene3D" id="3.30.70.80">
    <property type="entry name" value="Peptidase S8 propeptide/proteinase inhibitor I9"/>
    <property type="match status" value="1"/>
</dbReference>
<dbReference type="GO" id="GO:0005576">
    <property type="term" value="C:extracellular region"/>
    <property type="evidence" value="ECO:0007669"/>
    <property type="project" value="UniProtKB-SubCell"/>
</dbReference>
<dbReference type="Pfam" id="PF02225">
    <property type="entry name" value="PA"/>
    <property type="match status" value="1"/>
</dbReference>
<evidence type="ECO:0000256" key="8">
    <source>
        <dbReference type="PIRSR" id="PIRSR615500-1"/>
    </source>
</evidence>
<dbReference type="InterPro" id="IPR034197">
    <property type="entry name" value="Peptidases_S8_3"/>
</dbReference>
<feature type="signal peptide" evidence="11">
    <location>
        <begin position="1"/>
        <end position="23"/>
    </location>
</feature>
<dbReference type="PROSITE" id="PS00136">
    <property type="entry name" value="SUBTILASE_ASP"/>
    <property type="match status" value="1"/>
</dbReference>
<organism evidence="16 17">
    <name type="scientific">Vanilla planifolia</name>
    <name type="common">Vanilla</name>
    <dbReference type="NCBI Taxonomy" id="51239"/>
    <lineage>
        <taxon>Eukaryota</taxon>
        <taxon>Viridiplantae</taxon>
        <taxon>Streptophyta</taxon>
        <taxon>Embryophyta</taxon>
        <taxon>Tracheophyta</taxon>
        <taxon>Spermatophyta</taxon>
        <taxon>Magnoliopsida</taxon>
        <taxon>Liliopsida</taxon>
        <taxon>Asparagales</taxon>
        <taxon>Orchidaceae</taxon>
        <taxon>Vanilloideae</taxon>
        <taxon>Vanilleae</taxon>
        <taxon>Vanilla</taxon>
    </lineage>
</organism>
<feature type="active site" description="Charge relay system" evidence="8 9">
    <location>
        <position position="215"/>
    </location>
</feature>
<feature type="domain" description="Subtilisin-like protease fibronectin type-III" evidence="15">
    <location>
        <begin position="658"/>
        <end position="756"/>
    </location>
</feature>
<accession>A0A835PV09</accession>
<evidence type="ECO:0000256" key="7">
    <source>
        <dbReference type="ARBA" id="ARBA00023180"/>
    </source>
</evidence>
<dbReference type="Gene3D" id="3.40.50.200">
    <property type="entry name" value="Peptidase S8/S53 domain"/>
    <property type="match status" value="1"/>
</dbReference>
<proteinExistence type="inferred from homology"/>
<evidence type="ECO:0000256" key="5">
    <source>
        <dbReference type="ARBA" id="ARBA00022801"/>
    </source>
</evidence>
<dbReference type="Proteomes" id="UP000639772">
    <property type="component" value="Chromosome 12"/>
</dbReference>
<dbReference type="EMBL" id="JADCNM010000012">
    <property type="protein sequence ID" value="KAG0458941.1"/>
    <property type="molecule type" value="Genomic_DNA"/>
</dbReference>
<dbReference type="InterPro" id="IPR037045">
    <property type="entry name" value="S8pro/Inhibitor_I9_sf"/>
</dbReference>
<evidence type="ECO:0000256" key="3">
    <source>
        <dbReference type="ARBA" id="ARBA00022670"/>
    </source>
</evidence>
<name>A0A835PV09_VANPL</name>
<comment type="subcellular location">
    <subcellularLocation>
        <location evidence="1">Secreted</location>
    </subcellularLocation>
</comment>
<dbReference type="OrthoDB" id="206201at2759"/>
<feature type="chain" id="PRO_5033034016" description="Subtilisin-like protease SBT1.2" evidence="11">
    <location>
        <begin position="24"/>
        <end position="759"/>
    </location>
</feature>
<dbReference type="PRINTS" id="PR00723">
    <property type="entry name" value="SUBTILISIN"/>
</dbReference>
<keyword evidence="7" id="KW-0325">Glycoprotein</keyword>
<dbReference type="InterPro" id="IPR000209">
    <property type="entry name" value="Peptidase_S8/S53_dom"/>
</dbReference>
<evidence type="ECO:0000259" key="14">
    <source>
        <dbReference type="Pfam" id="PF05922"/>
    </source>
</evidence>
<evidence type="ECO:0000259" key="13">
    <source>
        <dbReference type="Pfam" id="PF02225"/>
    </source>
</evidence>
<keyword evidence="6 9" id="KW-0720">Serine protease</keyword>
<dbReference type="InterPro" id="IPR003137">
    <property type="entry name" value="PA_domain"/>
</dbReference>
<feature type="domain" description="Peptidase S8/S53" evidence="12">
    <location>
        <begin position="148"/>
        <end position="594"/>
    </location>
</feature>
<dbReference type="Pfam" id="PF00082">
    <property type="entry name" value="Peptidase_S8"/>
    <property type="match status" value="1"/>
</dbReference>
<evidence type="ECO:0000313" key="16">
    <source>
        <dbReference type="EMBL" id="KAG0458941.1"/>
    </source>
</evidence>
<reference evidence="16 17" key="1">
    <citation type="journal article" date="2020" name="Nat. Food">
        <title>A phased Vanilla planifolia genome enables genetic improvement of flavour and production.</title>
        <authorList>
            <person name="Hasing T."/>
            <person name="Tang H."/>
            <person name="Brym M."/>
            <person name="Khazi F."/>
            <person name="Huang T."/>
            <person name="Chambers A.H."/>
        </authorList>
    </citation>
    <scope>NUCLEOTIDE SEQUENCE [LARGE SCALE GENOMIC DNA]</scope>
    <source>
        <tissue evidence="16">Leaf</tissue>
    </source>
</reference>
<sequence length="759" mass="81599">MERNPVLVLYVLTSLLLLAFSHCHQHHRPLSIVGEDGSDATQLQTYIVHVQEPPNNAKFNVEDLQEWHKTFLPNTTLDSGEPRFIRSYSHAISGFAAHLTRQELASMREKEGFVLAHPSYRNFLFTTYSPDFLALKEWEGLWSESSHGEGIIIGVIDTGILPTHPSFGEEGMPEPPLKWRGRCGLPPPAACNKKLIGAIAFRGKRNPSPIDKGGHGTRTASIAAGNFVHGANVLGNARGIASGMAPRAHLAMYRAYYNNYGTDDDLLAAIEQAITDGVDVLSMSIGQEPKPLHETSVAKGSFAAIKKSIFPCCAAGNYGPSPSVLSNDAPWCLTVGATTTDRRIRATVKLGNGMEMEGESAYQPETFDSKQMLPLVFPGEGGSPAALNCQRDSLQKSQVMGKIVLCETDEYENLERSETVKAAGGAAMILMNRILDGDTTNADSHSIPASHVGHADGQKILSYIHTTPNPTATIIFKGTQFGIRPTPAVAAFSSRGPSLNNGGILKPDVVAPGVNILVASTKEISPSLTDNPNPAFEFAIGTSMATPHVSGIAAMIKKLHTGWSPAAIKSAIMTTAYARDRHGEAVKDQARGGNASWFAIGAGQVNPKKASDPGLVYDLQWEDYIPYLCGMGYTDDQVTAVVNEKVDCSQVESIASEELNYPSIAISLDAGGSKKINRTVTNVGQENSRYELRIEEPVGVTVRANPETLEFSGLQQKRSFSVKLSAKSGVSRKGEVSEGSLTWVSGCYSVRSPITVSFT</sequence>
<evidence type="ECO:0000259" key="12">
    <source>
        <dbReference type="Pfam" id="PF00082"/>
    </source>
</evidence>